<dbReference type="OrthoDB" id="8602450at2"/>
<dbReference type="KEGG" id="grs:C7S20_02650"/>
<dbReference type="RefSeq" id="WP_107011026.1">
    <property type="nucleotide sequence ID" value="NZ_CP028136.1"/>
</dbReference>
<dbReference type="EMBL" id="CP028136">
    <property type="protein sequence ID" value="AVR44248.1"/>
    <property type="molecule type" value="Genomic_DNA"/>
</dbReference>
<organism evidence="1 2">
    <name type="scientific">Christiangramia fulva</name>
    <dbReference type="NCBI Taxonomy" id="2126553"/>
    <lineage>
        <taxon>Bacteria</taxon>
        <taxon>Pseudomonadati</taxon>
        <taxon>Bacteroidota</taxon>
        <taxon>Flavobacteriia</taxon>
        <taxon>Flavobacteriales</taxon>
        <taxon>Flavobacteriaceae</taxon>
        <taxon>Christiangramia</taxon>
    </lineage>
</organism>
<evidence type="ECO:0000313" key="2">
    <source>
        <dbReference type="Proteomes" id="UP000241507"/>
    </source>
</evidence>
<protein>
    <recommendedName>
        <fullName evidence="3">VacJ</fullName>
    </recommendedName>
</protein>
<evidence type="ECO:0000313" key="1">
    <source>
        <dbReference type="EMBL" id="AVR44248.1"/>
    </source>
</evidence>
<dbReference type="Proteomes" id="UP000241507">
    <property type="component" value="Chromosome"/>
</dbReference>
<sequence length="116" mass="14146">MEPIPYYYESINRNAILVKPRKPFFKWLNEVFKDEAPVTSMEENNLYLVREMASNEDVEKWVSKNFESIFTNELNDWCTNEDEWPAQRTYKLFKEWFNIEIHSMILDLEEEPVLKE</sequence>
<name>A0A2R3Z1X7_9FLAO</name>
<accession>A0A2R3Z1X7</accession>
<gene>
    <name evidence="1" type="ORF">C7S20_02650</name>
</gene>
<reference evidence="2" key="1">
    <citation type="submission" date="2018-03" db="EMBL/GenBank/DDBJ databases">
        <title>Gramella fulva sp. nov., isolated from a dry surface of tidal flat.</title>
        <authorList>
            <person name="Hwang S.H."/>
            <person name="Hwang W.M."/>
            <person name="Kang K."/>
            <person name="Ahn T.-Y."/>
        </authorList>
    </citation>
    <scope>NUCLEOTIDE SEQUENCE [LARGE SCALE GENOMIC DNA]</scope>
    <source>
        <strain evidence="2">SH35</strain>
    </source>
</reference>
<proteinExistence type="predicted"/>
<keyword evidence="2" id="KW-1185">Reference proteome</keyword>
<dbReference type="AlphaFoldDB" id="A0A2R3Z1X7"/>
<evidence type="ECO:0008006" key="3">
    <source>
        <dbReference type="Google" id="ProtNLM"/>
    </source>
</evidence>